<dbReference type="AlphaFoldDB" id="A0A6J4MV41"/>
<keyword evidence="3 4" id="KW-0949">S-adenosyl-L-methionine</keyword>
<feature type="binding site" evidence="4">
    <location>
        <position position="378"/>
    </location>
    <ligand>
        <name>S-adenosyl-L-methionine</name>
        <dbReference type="ChEBI" id="CHEBI:59789"/>
    </ligand>
</feature>
<protein>
    <submittedName>
        <fullName evidence="8">RNA methyltransferase, TrmA family</fullName>
    </submittedName>
</protein>
<dbReference type="InterPro" id="IPR030390">
    <property type="entry name" value="MeTrfase_TrmA_AS"/>
</dbReference>
<dbReference type="InterPro" id="IPR002792">
    <property type="entry name" value="TRAM_dom"/>
</dbReference>
<evidence type="ECO:0000313" key="8">
    <source>
        <dbReference type="EMBL" id="CAA9369599.1"/>
    </source>
</evidence>
<dbReference type="Gene3D" id="3.40.50.150">
    <property type="entry name" value="Vaccinia Virus protein VP39"/>
    <property type="match status" value="1"/>
</dbReference>
<feature type="compositionally biased region" description="Gly residues" evidence="6">
    <location>
        <begin position="8"/>
        <end position="20"/>
    </location>
</feature>
<evidence type="ECO:0000256" key="6">
    <source>
        <dbReference type="SAM" id="MobiDB-lite"/>
    </source>
</evidence>
<dbReference type="PROSITE" id="PS01231">
    <property type="entry name" value="TRMA_2"/>
    <property type="match status" value="1"/>
</dbReference>
<dbReference type="InterPro" id="IPR010280">
    <property type="entry name" value="U5_MeTrfase_fam"/>
</dbReference>
<feature type="domain" description="TRAM" evidence="7">
    <location>
        <begin position="17"/>
        <end position="81"/>
    </location>
</feature>
<keyword evidence="2 4" id="KW-0808">Transferase</keyword>
<dbReference type="SUPFAM" id="SSF53335">
    <property type="entry name" value="S-adenosyl-L-methionine-dependent methyltransferases"/>
    <property type="match status" value="1"/>
</dbReference>
<accession>A0A6J4MV41</accession>
<dbReference type="GO" id="GO:0070475">
    <property type="term" value="P:rRNA base methylation"/>
    <property type="evidence" value="ECO:0007669"/>
    <property type="project" value="TreeGrafter"/>
</dbReference>
<evidence type="ECO:0000256" key="5">
    <source>
        <dbReference type="PROSITE-ProRule" id="PRU10015"/>
    </source>
</evidence>
<organism evidence="8">
    <name type="scientific">uncultured Gemmatimonadota bacterium</name>
    <dbReference type="NCBI Taxonomy" id="203437"/>
    <lineage>
        <taxon>Bacteria</taxon>
        <taxon>Pseudomonadati</taxon>
        <taxon>Gemmatimonadota</taxon>
        <taxon>environmental samples</taxon>
    </lineage>
</organism>
<feature type="binding site" evidence="4">
    <location>
        <position position="338"/>
    </location>
    <ligand>
        <name>S-adenosyl-L-methionine</name>
        <dbReference type="ChEBI" id="CHEBI:59789"/>
    </ligand>
</feature>
<feature type="region of interest" description="Disordered" evidence="6">
    <location>
        <begin position="1"/>
        <end position="29"/>
    </location>
</feature>
<feature type="binding site" evidence="4">
    <location>
        <position position="288"/>
    </location>
    <ligand>
        <name>S-adenosyl-L-methionine</name>
        <dbReference type="ChEBI" id="CHEBI:59789"/>
    </ligand>
</feature>
<dbReference type="InterPro" id="IPR012340">
    <property type="entry name" value="NA-bd_OB-fold"/>
</dbReference>
<gene>
    <name evidence="8" type="ORF">AVDCRST_MAG89-4467</name>
</gene>
<dbReference type="CDD" id="cd02440">
    <property type="entry name" value="AdoMet_MTases"/>
    <property type="match status" value="1"/>
</dbReference>
<sequence length="449" mass="47907">MSDRGPRRPGGGQGGRGRGTGQRRPPPTATVRIDSIAAGGEGVGRLPDGRVAFVHRTAPGDLAEVALVERKDRWTRGRLLRVIEPSPERREAPCAFYERCGGCTLEHMTYEAQLRAKSRIVADALTRIGGVAVEAPEVVASPNEHRYRNRVSFALRRTEHGRVLAGFHALGDPDEIVDLDGGCLLFEEPIARVWDGIRRNWGPDARRLPSGQQLRLTLRTSSAGQVSLLVEGGFAPGRPQELIDLVPGLVSVYHRPGDAVPDLIAGAPGLPETWGDETVELSGAAFLQVNRAAAALLEQHVMSVIGDAAGLRVVDAYCGIGLHARRLARAGASVTGIELDPDAVAEARRSAPEGAVFVTAPVEDVLADHLPADLVILNPPRAGIAAEAAEALAANPAARIVYISCNPATLARDLKRMGEAYTLQGIRSFDLFPQTAHVETVVSLTHNRA</sequence>
<evidence type="ECO:0000259" key="7">
    <source>
        <dbReference type="PROSITE" id="PS50926"/>
    </source>
</evidence>
<evidence type="ECO:0000256" key="2">
    <source>
        <dbReference type="ARBA" id="ARBA00022679"/>
    </source>
</evidence>
<dbReference type="EMBL" id="CADCTV010000937">
    <property type="protein sequence ID" value="CAA9369599.1"/>
    <property type="molecule type" value="Genomic_DNA"/>
</dbReference>
<feature type="active site" evidence="5">
    <location>
        <position position="405"/>
    </location>
</feature>
<evidence type="ECO:0000256" key="1">
    <source>
        <dbReference type="ARBA" id="ARBA00022603"/>
    </source>
</evidence>
<dbReference type="Pfam" id="PF01938">
    <property type="entry name" value="TRAM"/>
    <property type="match status" value="1"/>
</dbReference>
<name>A0A6J4MV41_9BACT</name>
<dbReference type="PANTHER" id="PTHR11061:SF30">
    <property type="entry name" value="TRNA (URACIL(54)-C(5))-METHYLTRANSFERASE"/>
    <property type="match status" value="1"/>
</dbReference>
<proteinExistence type="inferred from homology"/>
<dbReference type="PANTHER" id="PTHR11061">
    <property type="entry name" value="RNA M5U METHYLTRANSFERASE"/>
    <property type="match status" value="1"/>
</dbReference>
<dbReference type="GO" id="GO:0070041">
    <property type="term" value="F:rRNA (uridine-C5-)-methyltransferase activity"/>
    <property type="evidence" value="ECO:0007669"/>
    <property type="project" value="TreeGrafter"/>
</dbReference>
<feature type="active site" description="Nucleophile" evidence="4">
    <location>
        <position position="405"/>
    </location>
</feature>
<dbReference type="PROSITE" id="PS51687">
    <property type="entry name" value="SAM_MT_RNA_M5U"/>
    <property type="match status" value="1"/>
</dbReference>
<dbReference type="PROSITE" id="PS01230">
    <property type="entry name" value="TRMA_1"/>
    <property type="match status" value="1"/>
</dbReference>
<dbReference type="Gene3D" id="2.40.50.140">
    <property type="entry name" value="Nucleic acid-binding proteins"/>
    <property type="match status" value="1"/>
</dbReference>
<feature type="binding site" evidence="4">
    <location>
        <position position="317"/>
    </location>
    <ligand>
        <name>S-adenosyl-L-methionine</name>
        <dbReference type="ChEBI" id="CHEBI:59789"/>
    </ligand>
</feature>
<comment type="similarity">
    <text evidence="4">Belongs to the class I-like SAM-binding methyltransferase superfamily. RNA M5U methyltransferase family.</text>
</comment>
<dbReference type="InterPro" id="IPR030391">
    <property type="entry name" value="MeTrfase_TrmA_CS"/>
</dbReference>
<keyword evidence="1 4" id="KW-0489">Methyltransferase</keyword>
<dbReference type="PROSITE" id="PS50926">
    <property type="entry name" value="TRAM"/>
    <property type="match status" value="1"/>
</dbReference>
<reference evidence="8" key="1">
    <citation type="submission" date="2020-02" db="EMBL/GenBank/DDBJ databases">
        <authorList>
            <person name="Meier V. D."/>
        </authorList>
    </citation>
    <scope>NUCLEOTIDE SEQUENCE</scope>
    <source>
        <strain evidence="8">AVDCRST_MAG89</strain>
    </source>
</reference>
<dbReference type="SUPFAM" id="SSF50249">
    <property type="entry name" value="Nucleic acid-binding proteins"/>
    <property type="match status" value="1"/>
</dbReference>
<dbReference type="InterPro" id="IPR029063">
    <property type="entry name" value="SAM-dependent_MTases_sf"/>
</dbReference>
<dbReference type="Pfam" id="PF05958">
    <property type="entry name" value="tRNA_U5-meth_tr"/>
    <property type="match status" value="1"/>
</dbReference>
<evidence type="ECO:0000256" key="4">
    <source>
        <dbReference type="PROSITE-ProRule" id="PRU01024"/>
    </source>
</evidence>
<dbReference type="Gene3D" id="2.40.50.1070">
    <property type="match status" value="1"/>
</dbReference>
<evidence type="ECO:0000256" key="3">
    <source>
        <dbReference type="ARBA" id="ARBA00022691"/>
    </source>
</evidence>